<dbReference type="SUPFAM" id="SSF50022">
    <property type="entry name" value="ISP domain"/>
    <property type="match status" value="1"/>
</dbReference>
<gene>
    <name evidence="12" type="ORF">CLV46_1463</name>
</gene>
<dbReference type="PANTHER" id="PTHR10134">
    <property type="entry name" value="CYTOCHROME B-C1 COMPLEX SUBUNIT RIESKE, MITOCHONDRIAL"/>
    <property type="match status" value="1"/>
</dbReference>
<dbReference type="AlphaFoldDB" id="A0A2M9CJ22"/>
<dbReference type="InterPro" id="IPR014349">
    <property type="entry name" value="Rieske_Fe-S_prot"/>
</dbReference>
<evidence type="ECO:0000256" key="4">
    <source>
        <dbReference type="ARBA" id="ARBA00022723"/>
    </source>
</evidence>
<dbReference type="GO" id="GO:0016705">
    <property type="term" value="F:oxidoreductase activity, acting on paired donors, with incorporation or reduction of molecular oxygen"/>
    <property type="evidence" value="ECO:0007669"/>
    <property type="project" value="UniProtKB-ARBA"/>
</dbReference>
<evidence type="ECO:0000256" key="2">
    <source>
        <dbReference type="ARBA" id="ARBA00015816"/>
    </source>
</evidence>
<dbReference type="EMBL" id="PGFF01000001">
    <property type="protein sequence ID" value="PJJ71907.1"/>
    <property type="molecule type" value="Genomic_DNA"/>
</dbReference>
<dbReference type="Proteomes" id="UP000228758">
    <property type="component" value="Unassembled WGS sequence"/>
</dbReference>
<evidence type="ECO:0000256" key="3">
    <source>
        <dbReference type="ARBA" id="ARBA00022714"/>
    </source>
</evidence>
<dbReference type="InterPro" id="IPR036922">
    <property type="entry name" value="Rieske_2Fe-2S_sf"/>
</dbReference>
<name>A0A2M9CJ22_9MICO</name>
<comment type="caution">
    <text evidence="12">The sequence shown here is derived from an EMBL/GenBank/DDBJ whole genome shotgun (WGS) entry which is preliminary data.</text>
</comment>
<dbReference type="InterPro" id="IPR006311">
    <property type="entry name" value="TAT_signal"/>
</dbReference>
<keyword evidence="5" id="KW-0408">Iron</keyword>
<organism evidence="12 13">
    <name type="scientific">Diaminobutyricimonas aerilata</name>
    <dbReference type="NCBI Taxonomy" id="1162967"/>
    <lineage>
        <taxon>Bacteria</taxon>
        <taxon>Bacillati</taxon>
        <taxon>Actinomycetota</taxon>
        <taxon>Actinomycetes</taxon>
        <taxon>Micrococcales</taxon>
        <taxon>Microbacteriaceae</taxon>
        <taxon>Diaminobutyricimonas</taxon>
    </lineage>
</organism>
<accession>A0A2M9CJ22</accession>
<evidence type="ECO:0000256" key="10">
    <source>
        <dbReference type="SAM" id="MobiDB-lite"/>
    </source>
</evidence>
<feature type="region of interest" description="Disordered" evidence="10">
    <location>
        <begin position="41"/>
        <end position="63"/>
    </location>
</feature>
<reference evidence="12 13" key="1">
    <citation type="submission" date="2017-11" db="EMBL/GenBank/DDBJ databases">
        <title>Genomic Encyclopedia of Archaeal and Bacterial Type Strains, Phase II (KMG-II): From Individual Species to Whole Genera.</title>
        <authorList>
            <person name="Goeker M."/>
        </authorList>
    </citation>
    <scope>NUCLEOTIDE SEQUENCE [LARGE SCALE GENOMIC DNA]</scope>
    <source>
        <strain evidence="12 13">DSM 27393</strain>
    </source>
</reference>
<dbReference type="GO" id="GO:0004497">
    <property type="term" value="F:monooxygenase activity"/>
    <property type="evidence" value="ECO:0007669"/>
    <property type="project" value="UniProtKB-ARBA"/>
</dbReference>
<evidence type="ECO:0000259" key="11">
    <source>
        <dbReference type="PROSITE" id="PS51296"/>
    </source>
</evidence>
<dbReference type="InterPro" id="IPR017941">
    <property type="entry name" value="Rieske_2Fe-2S"/>
</dbReference>
<dbReference type="InterPro" id="IPR005805">
    <property type="entry name" value="Rieske_Fe-S_prot_C"/>
</dbReference>
<dbReference type="RefSeq" id="WP_245866621.1">
    <property type="nucleotide sequence ID" value="NZ_PGFF01000001.1"/>
</dbReference>
<evidence type="ECO:0000256" key="9">
    <source>
        <dbReference type="ARBA" id="ARBA00034078"/>
    </source>
</evidence>
<dbReference type="Pfam" id="PF00355">
    <property type="entry name" value="Rieske"/>
    <property type="match status" value="1"/>
</dbReference>
<feature type="domain" description="Rieske" evidence="11">
    <location>
        <begin position="62"/>
        <end position="155"/>
    </location>
</feature>
<proteinExistence type="predicted"/>
<dbReference type="GO" id="GO:0046872">
    <property type="term" value="F:metal ion binding"/>
    <property type="evidence" value="ECO:0007669"/>
    <property type="project" value="UniProtKB-KW"/>
</dbReference>
<dbReference type="PROSITE" id="PS51318">
    <property type="entry name" value="TAT"/>
    <property type="match status" value="1"/>
</dbReference>
<dbReference type="PROSITE" id="PS51257">
    <property type="entry name" value="PROKAR_LIPOPROTEIN"/>
    <property type="match status" value="1"/>
</dbReference>
<keyword evidence="7" id="KW-1015">Disulfide bond</keyword>
<dbReference type="Gene3D" id="2.102.10.10">
    <property type="entry name" value="Rieske [2Fe-2S] iron-sulphur domain"/>
    <property type="match status" value="1"/>
</dbReference>
<evidence type="ECO:0000256" key="7">
    <source>
        <dbReference type="ARBA" id="ARBA00023157"/>
    </source>
</evidence>
<dbReference type="GO" id="GO:0016020">
    <property type="term" value="C:membrane"/>
    <property type="evidence" value="ECO:0007669"/>
    <property type="project" value="InterPro"/>
</dbReference>
<keyword evidence="4" id="KW-0479">Metal-binding</keyword>
<dbReference type="GO" id="GO:0051537">
    <property type="term" value="F:2 iron, 2 sulfur cluster binding"/>
    <property type="evidence" value="ECO:0007669"/>
    <property type="project" value="UniProtKB-KW"/>
</dbReference>
<dbReference type="CDD" id="cd03467">
    <property type="entry name" value="Rieske"/>
    <property type="match status" value="1"/>
</dbReference>
<comment type="cofactor">
    <cofactor evidence="9">
        <name>[2Fe-2S] cluster</name>
        <dbReference type="ChEBI" id="CHEBI:190135"/>
    </cofactor>
</comment>
<dbReference type="PRINTS" id="PR00162">
    <property type="entry name" value="RIESKE"/>
</dbReference>
<keyword evidence="13" id="KW-1185">Reference proteome</keyword>
<protein>
    <recommendedName>
        <fullName evidence="2">Cytochrome bc1 complex Rieske iron-sulfur subunit</fullName>
    </recommendedName>
    <alternativeName>
        <fullName evidence="8">Cytochrome bc1 reductase complex subunit QcrA</fullName>
    </alternativeName>
</protein>
<evidence type="ECO:0000256" key="1">
    <source>
        <dbReference type="ARBA" id="ARBA00002494"/>
    </source>
</evidence>
<evidence type="ECO:0000256" key="8">
    <source>
        <dbReference type="ARBA" id="ARBA00029586"/>
    </source>
</evidence>
<keyword evidence="6" id="KW-0411">Iron-sulfur</keyword>
<evidence type="ECO:0000313" key="13">
    <source>
        <dbReference type="Proteomes" id="UP000228758"/>
    </source>
</evidence>
<evidence type="ECO:0000313" key="12">
    <source>
        <dbReference type="EMBL" id="PJJ71907.1"/>
    </source>
</evidence>
<feature type="compositionally biased region" description="Gly residues" evidence="10">
    <location>
        <begin position="42"/>
        <end position="54"/>
    </location>
</feature>
<evidence type="ECO:0000256" key="5">
    <source>
        <dbReference type="ARBA" id="ARBA00023004"/>
    </source>
</evidence>
<keyword evidence="3" id="KW-0001">2Fe-2S</keyword>
<sequence>MTAPQRTTTSVISRRTALTLGGTAVGAGGLLLAGCAAPSDSGSGGAGAGEGSGGAAAPSEPTRVASLADVPVGGTAAAELDGQPILLAQPTVGAVVAFSAICTHQGCKVEPAETSFDCPCHNSRFDPANGEPLEGPALEPLPSLTVTVEGDDVLVSA</sequence>
<evidence type="ECO:0000256" key="6">
    <source>
        <dbReference type="ARBA" id="ARBA00023014"/>
    </source>
</evidence>
<comment type="function">
    <text evidence="1">Iron-sulfur subunit of the cytochrome bc1 complex, an essential component of the respiratory electron transport chain required for ATP synthesis. The bc1 complex catalyzes the oxidation of menaquinol and the reduction of cytochrome c in the respiratory chain. The bc1 complex operates through a Q-cycle mechanism that couples electron transfer to generation of the proton gradient that drives ATP synthesis.</text>
</comment>
<dbReference type="PROSITE" id="PS51296">
    <property type="entry name" value="RIESKE"/>
    <property type="match status" value="1"/>
</dbReference>